<dbReference type="GO" id="GO:0005506">
    <property type="term" value="F:iron ion binding"/>
    <property type="evidence" value="ECO:0007669"/>
    <property type="project" value="TreeGrafter"/>
</dbReference>
<evidence type="ECO:0000256" key="2">
    <source>
        <dbReference type="ARBA" id="ARBA00009295"/>
    </source>
</evidence>
<evidence type="ECO:0000256" key="4">
    <source>
        <dbReference type="ARBA" id="ARBA00022692"/>
    </source>
</evidence>
<comment type="domain">
    <text evidence="11">The histidine box domains are involved in binding the catalytic metal ions.</text>
</comment>
<evidence type="ECO:0000256" key="10">
    <source>
        <dbReference type="ARBA" id="ARBA00023160"/>
    </source>
</evidence>
<comment type="subcellular location">
    <subcellularLocation>
        <location evidence="1">Membrane</location>
        <topology evidence="1">Multi-pass membrane protein</topology>
    </subcellularLocation>
</comment>
<keyword evidence="9" id="KW-0472">Membrane</keyword>
<dbReference type="PANTHER" id="PTHR11351">
    <property type="entry name" value="ACYL-COA DESATURASE"/>
    <property type="match status" value="1"/>
</dbReference>
<reference evidence="12" key="1">
    <citation type="submission" date="2023-08" db="EMBL/GenBank/DDBJ databases">
        <authorList>
            <person name="Chen Y."/>
            <person name="Shah S."/>
            <person name="Dougan E. K."/>
            <person name="Thang M."/>
            <person name="Chan C."/>
        </authorList>
    </citation>
    <scope>NUCLEOTIDE SEQUENCE</scope>
</reference>
<comment type="similarity">
    <text evidence="2 11">Belongs to the fatty acid desaturase type 1 family.</text>
</comment>
<keyword evidence="8" id="KW-0443">Lipid metabolism</keyword>
<dbReference type="AlphaFoldDB" id="A0AA36NLB6"/>
<comment type="cofactor">
    <cofactor evidence="11">
        <name>Fe(2+)</name>
        <dbReference type="ChEBI" id="CHEBI:29033"/>
    </cofactor>
</comment>
<comment type="caution">
    <text evidence="12">The sequence shown here is derived from an EMBL/GenBank/DDBJ whole genome shotgun (WGS) entry which is preliminary data.</text>
</comment>
<dbReference type="PRINTS" id="PR00075">
    <property type="entry name" value="FACDDSATRASE"/>
</dbReference>
<keyword evidence="6" id="KW-1133">Transmembrane helix</keyword>
<name>A0AA36NLB6_9DINO</name>
<dbReference type="GO" id="GO:0004768">
    <property type="term" value="F:stearoyl-CoA 9-desaturase activity"/>
    <property type="evidence" value="ECO:0007669"/>
    <property type="project" value="TreeGrafter"/>
</dbReference>
<keyword evidence="3 11" id="KW-0444">Lipid biosynthesis</keyword>
<evidence type="ECO:0008006" key="14">
    <source>
        <dbReference type="Google" id="ProtNLM"/>
    </source>
</evidence>
<keyword evidence="5" id="KW-0276">Fatty acid metabolism</keyword>
<keyword evidence="4 11" id="KW-0812">Transmembrane</keyword>
<evidence type="ECO:0000256" key="5">
    <source>
        <dbReference type="ARBA" id="ARBA00022832"/>
    </source>
</evidence>
<evidence type="ECO:0000256" key="7">
    <source>
        <dbReference type="ARBA" id="ARBA00023002"/>
    </source>
</evidence>
<keyword evidence="7 11" id="KW-0560">Oxidoreductase</keyword>
<evidence type="ECO:0000256" key="1">
    <source>
        <dbReference type="ARBA" id="ARBA00004141"/>
    </source>
</evidence>
<dbReference type="InterPro" id="IPR015876">
    <property type="entry name" value="Acyl-CoA_DS"/>
</dbReference>
<evidence type="ECO:0000256" key="6">
    <source>
        <dbReference type="ARBA" id="ARBA00022989"/>
    </source>
</evidence>
<evidence type="ECO:0000256" key="11">
    <source>
        <dbReference type="RuleBase" id="RU000581"/>
    </source>
</evidence>
<dbReference type="EMBL" id="CAUJNA010003657">
    <property type="protein sequence ID" value="CAJ1407063.1"/>
    <property type="molecule type" value="Genomic_DNA"/>
</dbReference>
<keyword evidence="13" id="KW-1185">Reference proteome</keyword>
<dbReference type="PANTHER" id="PTHR11351:SF31">
    <property type="entry name" value="DESATURASE 1, ISOFORM A-RELATED"/>
    <property type="match status" value="1"/>
</dbReference>
<keyword evidence="10 11" id="KW-0275">Fatty acid biosynthesis</keyword>
<evidence type="ECO:0000256" key="8">
    <source>
        <dbReference type="ARBA" id="ARBA00023098"/>
    </source>
</evidence>
<accession>A0AA36NLB6</accession>
<organism evidence="12 13">
    <name type="scientific">Effrenium voratum</name>
    <dbReference type="NCBI Taxonomy" id="2562239"/>
    <lineage>
        <taxon>Eukaryota</taxon>
        <taxon>Sar</taxon>
        <taxon>Alveolata</taxon>
        <taxon>Dinophyceae</taxon>
        <taxon>Suessiales</taxon>
        <taxon>Symbiodiniaceae</taxon>
        <taxon>Effrenium</taxon>
    </lineage>
</organism>
<evidence type="ECO:0000256" key="3">
    <source>
        <dbReference type="ARBA" id="ARBA00022516"/>
    </source>
</evidence>
<dbReference type="Proteomes" id="UP001178507">
    <property type="component" value="Unassembled WGS sequence"/>
</dbReference>
<evidence type="ECO:0000313" key="12">
    <source>
        <dbReference type="EMBL" id="CAJ1407063.1"/>
    </source>
</evidence>
<dbReference type="GO" id="GO:0005789">
    <property type="term" value="C:endoplasmic reticulum membrane"/>
    <property type="evidence" value="ECO:0007669"/>
    <property type="project" value="TreeGrafter"/>
</dbReference>
<dbReference type="CDD" id="cd03505">
    <property type="entry name" value="Delta9-FADS-like"/>
    <property type="match status" value="1"/>
</dbReference>
<evidence type="ECO:0000256" key="9">
    <source>
        <dbReference type="ARBA" id="ARBA00023136"/>
    </source>
</evidence>
<proteinExistence type="inferred from homology"/>
<gene>
    <name evidence="12" type="ORF">EVOR1521_LOCUS28859</name>
</gene>
<protein>
    <recommendedName>
        <fullName evidence="14">Acyl-CoA desaturase</fullName>
    </recommendedName>
</protein>
<evidence type="ECO:0000313" key="13">
    <source>
        <dbReference type="Proteomes" id="UP001178507"/>
    </source>
</evidence>
<sequence>MDGFQGADFQDGSVAEECARRPLPSATITGSLSKLKANPGFWQGQGKRLSQLWSSGILLQAVGIPLRHLLALYGLRLCLKGEVPGRTALLALLLWPVSGLGVTAGAHRLWTHQSYKASSTLETLLMLMFSVADQGPIQGWALTHAMHHAASDTIWDPHNRAQGFWHAHFTWLFSPRKFRLSSSEYHRVLRGIGPPVKFHDRHCAWWDPLWSLGVPSLVAACWGDPWTGLFVAGALRWAVVQHITFAVNSIAHGDRDEDDAYAFEPAVGVGPRVSLLVSLLALGEGWHDYHHLFPWDYAAAELDAWDQYNPTKVFIDGCCLLGLAQGRRRCSPRLQELRRMQLLGLQEDEGLYEVVGLPLLRRKRLRSGKAPH</sequence>
<dbReference type="GO" id="GO:0006636">
    <property type="term" value="P:unsaturated fatty acid biosynthetic process"/>
    <property type="evidence" value="ECO:0007669"/>
    <property type="project" value="TreeGrafter"/>
</dbReference>